<keyword evidence="4" id="KW-1185">Reference proteome</keyword>
<dbReference type="Proteomes" id="UP000248333">
    <property type="component" value="Unassembled WGS sequence"/>
</dbReference>
<dbReference type="AlphaFoldDB" id="A0A318NG93"/>
<dbReference type="Pfam" id="PF13569">
    <property type="entry name" value="DUF4132"/>
    <property type="match status" value="1"/>
</dbReference>
<feature type="domain" description="DUF4132" evidence="1">
    <location>
        <begin position="434"/>
        <end position="613"/>
    </location>
</feature>
<protein>
    <submittedName>
        <fullName evidence="3">Uncharacterized protein</fullName>
    </submittedName>
</protein>
<organism evidence="3 4">
    <name type="scientific">Micromonospora arborensis</name>
    <dbReference type="NCBI Taxonomy" id="2116518"/>
    <lineage>
        <taxon>Bacteria</taxon>
        <taxon>Bacillati</taxon>
        <taxon>Actinomycetota</taxon>
        <taxon>Actinomycetes</taxon>
        <taxon>Micromonosporales</taxon>
        <taxon>Micromonosporaceae</taxon>
        <taxon>Micromonospora</taxon>
    </lineage>
</organism>
<dbReference type="InterPro" id="IPR056639">
    <property type="entry name" value="DUF7737"/>
</dbReference>
<evidence type="ECO:0000259" key="2">
    <source>
        <dbReference type="Pfam" id="PF24879"/>
    </source>
</evidence>
<evidence type="ECO:0000259" key="1">
    <source>
        <dbReference type="Pfam" id="PF13569"/>
    </source>
</evidence>
<dbReference type="Pfam" id="PF24879">
    <property type="entry name" value="DUF7737"/>
    <property type="match status" value="1"/>
</dbReference>
<dbReference type="EMBL" id="PYBV01000024">
    <property type="protein sequence ID" value="PYC68113.1"/>
    <property type="molecule type" value="Genomic_DNA"/>
</dbReference>
<name>A0A318NG93_9ACTN</name>
<gene>
    <name evidence="3" type="ORF">C7C45_19640</name>
</gene>
<proteinExistence type="predicted"/>
<accession>A0A318NG93</accession>
<sequence>MTSTRRSTCSPTWMWPSCGSLRWWVVDVGDWTEFLPDLSDADRRQVEIGLAEADAQVRAVLHVARTYHWRHSIINVPEWAAVESWPVEVRRSAALAMHLESSTSSTPTALNDVVRSLADGDLPWTRADLVWCLEVVARGESYDNGAHLELPAVIATRLAPAELADLAQVLDAFLSELVSDYFVAAEPRRRFITLIGDALDRATGRRVPSWLLHDGDGFGPLVRAEMTAVLAAPGVPEVLAHCASLERPAAPAKWQRRLDELLAATPGGAQVVRSVLEAFAAYGRPLHDDSDRLVRGLVWALSRQPDEPATDLLARVTAAAATAPRQSSGFPHAQRTAVAAVQLLEGRKGEVPVRTLARLAGTVKNKALQKRIQTALTRIGALRGWSLSEVVELAVDDHGLGLDGRLRTPVGPYEATVDVLGEKARLTFARDGVPLKGVPVQVKQAYGDELKQLRDLVKRVGATLAAERLRVEGLLSEERIWSYPQWSSRFLVHPITGAYGRRLLWETSTDGRTWTAGLPRRDGDDWTIAGLDGQDVPRGQVRLWHPARATTDEVLAWREHVVAAGLAQPFKQAFREVYLLTPAEERTLVYSNRFAAHILRYRQANALMRARGWQAGYLGTWDGGYDSDATKLFGGGAWRASFRHQLVDNPDPHSYDVEYCSTDQVRFARRDGATWQQVPVVDVPPLVFTEAMRDVDLFVGVTSIATDPQWADRGEDQLHTYWRSTVSAALTPSAEVRRDALARLLPRTNIAGRVALSDRYLHVRGNVRTYRIHLGSGNILTEPDDSYLCIVPARDRTGRLHLPFDDDPMLSTILSKAIMLAADDTITDTTVLRQLSR</sequence>
<evidence type="ECO:0000313" key="3">
    <source>
        <dbReference type="EMBL" id="PYC68113.1"/>
    </source>
</evidence>
<dbReference type="InterPro" id="IPR025406">
    <property type="entry name" value="DUF4132"/>
</dbReference>
<reference evidence="3 4" key="1">
    <citation type="submission" date="2018-03" db="EMBL/GenBank/DDBJ databases">
        <title>Bioinformatic expansion and discovery of thiopeptide antibiotics.</title>
        <authorList>
            <person name="Schwalen C.J."/>
            <person name="Hudson G.A."/>
            <person name="Mitchell D.A."/>
        </authorList>
    </citation>
    <scope>NUCLEOTIDE SEQUENCE [LARGE SCALE GENOMIC DNA]</scope>
    <source>
        <strain evidence="3 4">NRRL 8041</strain>
    </source>
</reference>
<comment type="caution">
    <text evidence="3">The sequence shown here is derived from an EMBL/GenBank/DDBJ whole genome shotgun (WGS) entry which is preliminary data.</text>
</comment>
<evidence type="ECO:0000313" key="4">
    <source>
        <dbReference type="Proteomes" id="UP000248333"/>
    </source>
</evidence>
<feature type="domain" description="DUF7737" evidence="2">
    <location>
        <begin position="734"/>
        <end position="835"/>
    </location>
</feature>